<dbReference type="Pfam" id="PF08220">
    <property type="entry name" value="HTH_DeoR"/>
    <property type="match status" value="1"/>
</dbReference>
<comment type="caution">
    <text evidence="5">The sequence shown here is derived from an EMBL/GenBank/DDBJ whole genome shotgun (WGS) entry which is preliminary data.</text>
</comment>
<evidence type="ECO:0000259" key="4">
    <source>
        <dbReference type="PROSITE" id="PS51000"/>
    </source>
</evidence>
<dbReference type="Proteomes" id="UP001500620">
    <property type="component" value="Unassembled WGS sequence"/>
</dbReference>
<dbReference type="PANTHER" id="PTHR30146:SF155">
    <property type="entry name" value="ALANINE RACEMASE"/>
    <property type="match status" value="1"/>
</dbReference>
<keyword evidence="2" id="KW-0238">DNA-binding</keyword>
<evidence type="ECO:0000256" key="2">
    <source>
        <dbReference type="ARBA" id="ARBA00023125"/>
    </source>
</evidence>
<dbReference type="Gene3D" id="1.10.10.10">
    <property type="entry name" value="Winged helix-like DNA-binding domain superfamily/Winged helix DNA-binding domain"/>
    <property type="match status" value="1"/>
</dbReference>
<name>A0ABP8D7R0_9ACTN</name>
<dbReference type="InterPro" id="IPR046335">
    <property type="entry name" value="LacI/GalR-like_sensor"/>
</dbReference>
<dbReference type="InterPro" id="IPR036388">
    <property type="entry name" value="WH-like_DNA-bd_sf"/>
</dbReference>
<reference evidence="6" key="1">
    <citation type="journal article" date="2019" name="Int. J. Syst. Evol. Microbiol.">
        <title>The Global Catalogue of Microorganisms (GCM) 10K type strain sequencing project: providing services to taxonomists for standard genome sequencing and annotation.</title>
        <authorList>
            <consortium name="The Broad Institute Genomics Platform"/>
            <consortium name="The Broad Institute Genome Sequencing Center for Infectious Disease"/>
            <person name="Wu L."/>
            <person name="Ma J."/>
        </authorList>
    </citation>
    <scope>NUCLEOTIDE SEQUENCE [LARGE SCALE GENOMIC DNA]</scope>
    <source>
        <strain evidence="6">JCM 17441</strain>
    </source>
</reference>
<dbReference type="RefSeq" id="WP_345127731.1">
    <property type="nucleotide sequence ID" value="NZ_BAABAT010000007.1"/>
</dbReference>
<keyword evidence="3" id="KW-0804">Transcription</keyword>
<dbReference type="InterPro" id="IPR001034">
    <property type="entry name" value="DeoR_HTH"/>
</dbReference>
<dbReference type="SUPFAM" id="SSF53822">
    <property type="entry name" value="Periplasmic binding protein-like I"/>
    <property type="match status" value="1"/>
</dbReference>
<feature type="domain" description="HTH deoR-type" evidence="4">
    <location>
        <begin position="7"/>
        <end position="62"/>
    </location>
</feature>
<dbReference type="Pfam" id="PF13377">
    <property type="entry name" value="Peripla_BP_3"/>
    <property type="match status" value="1"/>
</dbReference>
<dbReference type="SMART" id="SM00420">
    <property type="entry name" value="HTH_DEOR"/>
    <property type="match status" value="1"/>
</dbReference>
<gene>
    <name evidence="5" type="ORF">GCM10022255_033210</name>
</gene>
<proteinExistence type="predicted"/>
<dbReference type="CDD" id="cd06267">
    <property type="entry name" value="PBP1_LacI_sugar_binding-like"/>
    <property type="match status" value="1"/>
</dbReference>
<organism evidence="5 6">
    <name type="scientific">Dactylosporangium darangshiense</name>
    <dbReference type="NCBI Taxonomy" id="579108"/>
    <lineage>
        <taxon>Bacteria</taxon>
        <taxon>Bacillati</taxon>
        <taxon>Actinomycetota</taxon>
        <taxon>Actinomycetes</taxon>
        <taxon>Micromonosporales</taxon>
        <taxon>Micromonosporaceae</taxon>
        <taxon>Dactylosporangium</taxon>
    </lineage>
</organism>
<evidence type="ECO:0000313" key="5">
    <source>
        <dbReference type="EMBL" id="GAA4249367.1"/>
    </source>
</evidence>
<dbReference type="PROSITE" id="PS00894">
    <property type="entry name" value="HTH_DEOR_1"/>
    <property type="match status" value="1"/>
</dbReference>
<dbReference type="SUPFAM" id="SSF46785">
    <property type="entry name" value="Winged helix' DNA-binding domain"/>
    <property type="match status" value="1"/>
</dbReference>
<dbReference type="EMBL" id="BAABAT010000007">
    <property type="protein sequence ID" value="GAA4249367.1"/>
    <property type="molecule type" value="Genomic_DNA"/>
</dbReference>
<dbReference type="InterPro" id="IPR036390">
    <property type="entry name" value="WH_DNA-bd_sf"/>
</dbReference>
<keyword evidence="1" id="KW-0805">Transcription regulation</keyword>
<evidence type="ECO:0000256" key="3">
    <source>
        <dbReference type="ARBA" id="ARBA00023163"/>
    </source>
</evidence>
<dbReference type="InterPro" id="IPR028082">
    <property type="entry name" value="Peripla_BP_I"/>
</dbReference>
<dbReference type="Gene3D" id="3.40.50.2300">
    <property type="match status" value="2"/>
</dbReference>
<dbReference type="PRINTS" id="PR00037">
    <property type="entry name" value="HTHLACR"/>
</dbReference>
<sequence>MTRRMFGVQRHERVLSELRRSGAVRVSDLARELGVSELTIRRDIAALAERNLVTRVHGGATLPSQGGPAAAPRRAAPARPAGAGRFTIGIVVPSLDFYWPPIVAGARAAAAALGVTLQLRGSSYDPDEDRRQIGRLVEANQVQGLLLAPSLDGERGAEMIDWIGRLPVPTILVERQPPRWTAAPRPIECVRSDHALGCEIAVHHLHQQGHRRIGLVLSRGSPTSAHLLQGWRGACAELGISDATVVRESVALAPRGHRRIIRDVLAECRRSGVTALIVHSDPDAMSVAQYCAEHGVAVPDDLALVSYDDEVAHLAEPALTAVRPPKHHVGRLAVELMVSRLIDGERRPSQRVLVAPELVVRRSSMSLVRRPGMFDSVRRLVDS</sequence>
<keyword evidence="6" id="KW-1185">Reference proteome</keyword>
<evidence type="ECO:0000256" key="1">
    <source>
        <dbReference type="ARBA" id="ARBA00023015"/>
    </source>
</evidence>
<dbReference type="PANTHER" id="PTHR30146">
    <property type="entry name" value="LACI-RELATED TRANSCRIPTIONAL REPRESSOR"/>
    <property type="match status" value="1"/>
</dbReference>
<evidence type="ECO:0000313" key="6">
    <source>
        <dbReference type="Proteomes" id="UP001500620"/>
    </source>
</evidence>
<accession>A0ABP8D7R0</accession>
<dbReference type="InterPro" id="IPR018356">
    <property type="entry name" value="Tscrpt_reg_HTH_DeoR_CS"/>
</dbReference>
<protein>
    <submittedName>
        <fullName evidence="5">Substrate-binding domain-containing protein</fullName>
    </submittedName>
</protein>
<dbReference type="PROSITE" id="PS51000">
    <property type="entry name" value="HTH_DEOR_2"/>
    <property type="match status" value="1"/>
</dbReference>